<sequence length="109" mass="11562">MGSEGRRTAGGPQVEPVCPACGTSVGTTMQRHKVLGAWVPVWVRKPCHNPDCKLFGHRPEGYLEEVREDAGQEAGQESGEGSGDDTREETDIPSPPGTTDKTGRSQATG</sequence>
<gene>
    <name evidence="2" type="ORF">R2D22_12280</name>
</gene>
<evidence type="ECO:0000313" key="2">
    <source>
        <dbReference type="EMBL" id="WOX22126.1"/>
    </source>
</evidence>
<reference evidence="2 3" key="1">
    <citation type="submission" date="2023-10" db="EMBL/GenBank/DDBJ databases">
        <title>The genome sequence of Streptomyces sp. HUAS YS2.</title>
        <authorList>
            <person name="Mo P."/>
        </authorList>
    </citation>
    <scope>NUCLEOTIDE SEQUENCE [LARGE SCALE GENOMIC DNA]</scope>
    <source>
        <strain evidence="2 3">HUAS YS2</strain>
    </source>
</reference>
<dbReference type="EMBL" id="CP137573">
    <property type="protein sequence ID" value="WOX22126.1"/>
    <property type="molecule type" value="Genomic_DNA"/>
</dbReference>
<feature type="region of interest" description="Disordered" evidence="1">
    <location>
        <begin position="63"/>
        <end position="109"/>
    </location>
</feature>
<protein>
    <recommendedName>
        <fullName evidence="4">Zinc finger Ogr/Delta-type domain-containing protein</fullName>
    </recommendedName>
</protein>
<evidence type="ECO:0008006" key="4">
    <source>
        <dbReference type="Google" id="ProtNLM"/>
    </source>
</evidence>
<evidence type="ECO:0000313" key="3">
    <source>
        <dbReference type="Proteomes" id="UP001301731"/>
    </source>
</evidence>
<accession>A0ABZ0LRN8</accession>
<proteinExistence type="predicted"/>
<keyword evidence="3" id="KW-1185">Reference proteome</keyword>
<organism evidence="2 3">
    <name type="scientific">Streptomyces solicathayae</name>
    <dbReference type="NCBI Taxonomy" id="3081768"/>
    <lineage>
        <taxon>Bacteria</taxon>
        <taxon>Bacillati</taxon>
        <taxon>Actinomycetota</taxon>
        <taxon>Actinomycetes</taxon>
        <taxon>Kitasatosporales</taxon>
        <taxon>Streptomycetaceae</taxon>
        <taxon>Streptomyces</taxon>
    </lineage>
</organism>
<feature type="compositionally biased region" description="Polar residues" evidence="1">
    <location>
        <begin position="97"/>
        <end position="109"/>
    </location>
</feature>
<dbReference type="RefSeq" id="WP_318103136.1">
    <property type="nucleotide sequence ID" value="NZ_CP137573.1"/>
</dbReference>
<dbReference type="Proteomes" id="UP001301731">
    <property type="component" value="Chromosome"/>
</dbReference>
<evidence type="ECO:0000256" key="1">
    <source>
        <dbReference type="SAM" id="MobiDB-lite"/>
    </source>
</evidence>
<name>A0ABZ0LRN8_9ACTN</name>